<evidence type="ECO:0000256" key="3">
    <source>
        <dbReference type="ARBA" id="ARBA00022448"/>
    </source>
</evidence>
<feature type="transmembrane region" description="Helical" evidence="8">
    <location>
        <begin position="290"/>
        <end position="309"/>
    </location>
</feature>
<feature type="transmembrane region" description="Helical" evidence="8">
    <location>
        <begin position="135"/>
        <end position="155"/>
    </location>
</feature>
<name>A0A964T6G8_9HYPH</name>
<dbReference type="GO" id="GO:0005886">
    <property type="term" value="C:plasma membrane"/>
    <property type="evidence" value="ECO:0007669"/>
    <property type="project" value="UniProtKB-SubCell"/>
</dbReference>
<comment type="caution">
    <text evidence="9">The sequence shown here is derived from an EMBL/GenBank/DDBJ whole genome shotgun (WGS) entry which is preliminary data.</text>
</comment>
<keyword evidence="4" id="KW-1003">Cell membrane</keyword>
<evidence type="ECO:0000256" key="6">
    <source>
        <dbReference type="ARBA" id="ARBA00022989"/>
    </source>
</evidence>
<proteinExistence type="inferred from homology"/>
<comment type="subcellular location">
    <subcellularLocation>
        <location evidence="1">Cell membrane</location>
        <topology evidence="1">Multi-pass membrane protein</topology>
    </subcellularLocation>
</comment>
<feature type="transmembrane region" description="Helical" evidence="8">
    <location>
        <begin position="107"/>
        <end position="129"/>
    </location>
</feature>
<keyword evidence="3" id="KW-0813">Transport</keyword>
<gene>
    <name evidence="9" type="ORF">E4O86_16890</name>
</gene>
<comment type="similarity">
    <text evidence="2">Belongs to the auxin efflux carrier (TC 2.A.69) family.</text>
</comment>
<dbReference type="EMBL" id="SPKJ01000072">
    <property type="protein sequence ID" value="MYZ49388.1"/>
    <property type="molecule type" value="Genomic_DNA"/>
</dbReference>
<keyword evidence="6 8" id="KW-1133">Transmembrane helix</keyword>
<organism evidence="9 10">
    <name type="scientific">Propylenella binzhouense</name>
    <dbReference type="NCBI Taxonomy" id="2555902"/>
    <lineage>
        <taxon>Bacteria</taxon>
        <taxon>Pseudomonadati</taxon>
        <taxon>Pseudomonadota</taxon>
        <taxon>Alphaproteobacteria</taxon>
        <taxon>Hyphomicrobiales</taxon>
        <taxon>Propylenellaceae</taxon>
        <taxon>Propylenella</taxon>
    </lineage>
</organism>
<keyword evidence="5 8" id="KW-0812">Transmembrane</keyword>
<dbReference type="InterPro" id="IPR038770">
    <property type="entry name" value="Na+/solute_symporter_sf"/>
</dbReference>
<accession>A0A964T6G8</accession>
<evidence type="ECO:0000256" key="2">
    <source>
        <dbReference type="ARBA" id="ARBA00010145"/>
    </source>
</evidence>
<evidence type="ECO:0000313" key="10">
    <source>
        <dbReference type="Proteomes" id="UP000773614"/>
    </source>
</evidence>
<dbReference type="RefSeq" id="WP_161141730.1">
    <property type="nucleotide sequence ID" value="NZ_SPKJ01000072.1"/>
</dbReference>
<dbReference type="GO" id="GO:0055085">
    <property type="term" value="P:transmembrane transport"/>
    <property type="evidence" value="ECO:0007669"/>
    <property type="project" value="InterPro"/>
</dbReference>
<feature type="transmembrane region" description="Helical" evidence="8">
    <location>
        <begin position="199"/>
        <end position="218"/>
    </location>
</feature>
<feature type="transmembrane region" description="Helical" evidence="8">
    <location>
        <begin position="230"/>
        <end position="250"/>
    </location>
</feature>
<dbReference type="PANTHER" id="PTHR36838:SF3">
    <property type="entry name" value="TRANSPORTER AUXIN EFFLUX CARRIER EC FAMILY"/>
    <property type="match status" value="1"/>
</dbReference>
<evidence type="ECO:0000256" key="7">
    <source>
        <dbReference type="ARBA" id="ARBA00023136"/>
    </source>
</evidence>
<evidence type="ECO:0000256" key="5">
    <source>
        <dbReference type="ARBA" id="ARBA00022692"/>
    </source>
</evidence>
<dbReference type="Pfam" id="PF03547">
    <property type="entry name" value="Mem_trans"/>
    <property type="match status" value="1"/>
</dbReference>
<dbReference type="OrthoDB" id="7329340at2"/>
<protein>
    <submittedName>
        <fullName evidence="9">AEC family transporter</fullName>
    </submittedName>
</protein>
<dbReference type="Proteomes" id="UP000773614">
    <property type="component" value="Unassembled WGS sequence"/>
</dbReference>
<evidence type="ECO:0000313" key="9">
    <source>
        <dbReference type="EMBL" id="MYZ49388.1"/>
    </source>
</evidence>
<reference evidence="9" key="1">
    <citation type="submission" date="2019-03" db="EMBL/GenBank/DDBJ databases">
        <title>Afifella sp. nov., isolated from activated sludge.</title>
        <authorList>
            <person name="Li Q."/>
            <person name="Liu Y."/>
        </authorList>
    </citation>
    <scope>NUCLEOTIDE SEQUENCE</scope>
    <source>
        <strain evidence="9">L72</strain>
    </source>
</reference>
<feature type="transmembrane region" description="Helical" evidence="8">
    <location>
        <begin position="6"/>
        <end position="25"/>
    </location>
</feature>
<feature type="transmembrane region" description="Helical" evidence="8">
    <location>
        <begin position="32"/>
        <end position="53"/>
    </location>
</feature>
<evidence type="ECO:0000256" key="1">
    <source>
        <dbReference type="ARBA" id="ARBA00004651"/>
    </source>
</evidence>
<evidence type="ECO:0000256" key="8">
    <source>
        <dbReference type="SAM" id="Phobius"/>
    </source>
</evidence>
<evidence type="ECO:0000256" key="4">
    <source>
        <dbReference type="ARBA" id="ARBA00022475"/>
    </source>
</evidence>
<feature type="transmembrane region" description="Helical" evidence="8">
    <location>
        <begin position="65"/>
        <end position="86"/>
    </location>
</feature>
<sequence length="321" mass="34109">MTKVAGLALPFFGLIFIGFLAGRIWRKAESELSWLNVFVIYFALPALFIRLVAATPIDELANWSFVFATSLATYTAFAVAFAFAAVRSRGDLAEATLQGMVGGYGNVGYMGPPLALVALGPSAAVPAALVFCFDVALVFTLAPLMMAIAGHGGASPVRLLFDIPRRVLLHPFIASTLIGVAAAALRYEPPAPVARLLELLSNAAAPCALFALGVTVALRPLKRIGAELPVLIAVKLVLHPVIVFGLLAWIGGFDRIWIETAVLMASLPPAATIYVLAVQYDTYVYRSSSAIMIGTAISVFTVTGVLYLITHDLLPFGLFEP</sequence>
<dbReference type="Gene3D" id="1.20.1530.20">
    <property type="match status" value="1"/>
</dbReference>
<dbReference type="PANTHER" id="PTHR36838">
    <property type="entry name" value="AUXIN EFFLUX CARRIER FAMILY PROTEIN"/>
    <property type="match status" value="1"/>
</dbReference>
<keyword evidence="7 8" id="KW-0472">Membrane</keyword>
<dbReference type="InterPro" id="IPR004776">
    <property type="entry name" value="Mem_transp_PIN-like"/>
</dbReference>
<dbReference type="AlphaFoldDB" id="A0A964T6G8"/>
<keyword evidence="10" id="KW-1185">Reference proteome</keyword>
<feature type="transmembrane region" description="Helical" evidence="8">
    <location>
        <begin position="256"/>
        <end position="278"/>
    </location>
</feature>
<feature type="transmembrane region" description="Helical" evidence="8">
    <location>
        <begin position="167"/>
        <end position="187"/>
    </location>
</feature>